<protein>
    <recommendedName>
        <fullName evidence="4">Secreted protein</fullName>
    </recommendedName>
</protein>
<organism evidence="2 3">
    <name type="scientific">Rhipicephalus microplus</name>
    <name type="common">Cattle tick</name>
    <name type="synonym">Boophilus microplus</name>
    <dbReference type="NCBI Taxonomy" id="6941"/>
    <lineage>
        <taxon>Eukaryota</taxon>
        <taxon>Metazoa</taxon>
        <taxon>Ecdysozoa</taxon>
        <taxon>Arthropoda</taxon>
        <taxon>Chelicerata</taxon>
        <taxon>Arachnida</taxon>
        <taxon>Acari</taxon>
        <taxon>Parasitiformes</taxon>
        <taxon>Ixodida</taxon>
        <taxon>Ixodoidea</taxon>
        <taxon>Ixodidae</taxon>
        <taxon>Rhipicephalinae</taxon>
        <taxon>Rhipicephalus</taxon>
        <taxon>Boophilus</taxon>
    </lineage>
</organism>
<accession>A0A9J6D5X7</accession>
<evidence type="ECO:0000313" key="2">
    <source>
        <dbReference type="EMBL" id="KAH8009247.1"/>
    </source>
</evidence>
<evidence type="ECO:0000313" key="3">
    <source>
        <dbReference type="Proteomes" id="UP000821866"/>
    </source>
</evidence>
<feature type="signal peptide" evidence="1">
    <location>
        <begin position="1"/>
        <end position="24"/>
    </location>
</feature>
<gene>
    <name evidence="2" type="ORF">HPB51_013901</name>
</gene>
<name>A0A9J6D5X7_RHIMP</name>
<evidence type="ECO:0008006" key="4">
    <source>
        <dbReference type="Google" id="ProtNLM"/>
    </source>
</evidence>
<comment type="caution">
    <text evidence="2">The sequence shown here is derived from an EMBL/GenBank/DDBJ whole genome shotgun (WGS) entry which is preliminary data.</text>
</comment>
<dbReference type="AlphaFoldDB" id="A0A9J6D5X7"/>
<keyword evidence="3" id="KW-1185">Reference proteome</keyword>
<dbReference type="Proteomes" id="UP000821866">
    <property type="component" value="Chromosome 9"/>
</dbReference>
<keyword evidence="1" id="KW-0732">Signal</keyword>
<reference evidence="2" key="1">
    <citation type="journal article" date="2020" name="Cell">
        <title>Large-Scale Comparative Analyses of Tick Genomes Elucidate Their Genetic Diversity and Vector Capacities.</title>
        <authorList>
            <consortium name="Tick Genome and Microbiome Consortium (TIGMIC)"/>
            <person name="Jia N."/>
            <person name="Wang J."/>
            <person name="Shi W."/>
            <person name="Du L."/>
            <person name="Sun Y."/>
            <person name="Zhan W."/>
            <person name="Jiang J.F."/>
            <person name="Wang Q."/>
            <person name="Zhang B."/>
            <person name="Ji P."/>
            <person name="Bell-Sakyi L."/>
            <person name="Cui X.M."/>
            <person name="Yuan T.T."/>
            <person name="Jiang B.G."/>
            <person name="Yang W.F."/>
            <person name="Lam T.T."/>
            <person name="Chang Q.C."/>
            <person name="Ding S.J."/>
            <person name="Wang X.J."/>
            <person name="Zhu J.G."/>
            <person name="Ruan X.D."/>
            <person name="Zhao L."/>
            <person name="Wei J.T."/>
            <person name="Ye R.Z."/>
            <person name="Que T.C."/>
            <person name="Du C.H."/>
            <person name="Zhou Y.H."/>
            <person name="Cheng J.X."/>
            <person name="Dai P.F."/>
            <person name="Guo W.B."/>
            <person name="Han X.H."/>
            <person name="Huang E.J."/>
            <person name="Li L.F."/>
            <person name="Wei W."/>
            <person name="Gao Y.C."/>
            <person name="Liu J.Z."/>
            <person name="Shao H.Z."/>
            <person name="Wang X."/>
            <person name="Wang C.C."/>
            <person name="Yang T.C."/>
            <person name="Huo Q.B."/>
            <person name="Li W."/>
            <person name="Chen H.Y."/>
            <person name="Chen S.E."/>
            <person name="Zhou L.G."/>
            <person name="Ni X.B."/>
            <person name="Tian J.H."/>
            <person name="Sheng Y."/>
            <person name="Liu T."/>
            <person name="Pan Y.S."/>
            <person name="Xia L.Y."/>
            <person name="Li J."/>
            <person name="Zhao F."/>
            <person name="Cao W.C."/>
        </authorList>
    </citation>
    <scope>NUCLEOTIDE SEQUENCE</scope>
    <source>
        <strain evidence="2">Rmic-2018</strain>
    </source>
</reference>
<reference evidence="2" key="2">
    <citation type="submission" date="2021-09" db="EMBL/GenBank/DDBJ databases">
        <authorList>
            <person name="Jia N."/>
            <person name="Wang J."/>
            <person name="Shi W."/>
            <person name="Du L."/>
            <person name="Sun Y."/>
            <person name="Zhan W."/>
            <person name="Jiang J."/>
            <person name="Wang Q."/>
            <person name="Zhang B."/>
            <person name="Ji P."/>
            <person name="Sakyi L.B."/>
            <person name="Cui X."/>
            <person name="Yuan T."/>
            <person name="Jiang B."/>
            <person name="Yang W."/>
            <person name="Lam T.T.-Y."/>
            <person name="Chang Q."/>
            <person name="Ding S."/>
            <person name="Wang X."/>
            <person name="Zhu J."/>
            <person name="Ruan X."/>
            <person name="Zhao L."/>
            <person name="Wei J."/>
            <person name="Que T."/>
            <person name="Du C."/>
            <person name="Cheng J."/>
            <person name="Dai P."/>
            <person name="Han X."/>
            <person name="Huang E."/>
            <person name="Gao Y."/>
            <person name="Liu J."/>
            <person name="Shao H."/>
            <person name="Ye R."/>
            <person name="Li L."/>
            <person name="Wei W."/>
            <person name="Wang X."/>
            <person name="Wang C."/>
            <person name="Huo Q."/>
            <person name="Li W."/>
            <person name="Guo W."/>
            <person name="Chen H."/>
            <person name="Chen S."/>
            <person name="Zhou L."/>
            <person name="Zhou L."/>
            <person name="Ni X."/>
            <person name="Tian J."/>
            <person name="Zhou Y."/>
            <person name="Sheng Y."/>
            <person name="Liu T."/>
            <person name="Pan Y."/>
            <person name="Xia L."/>
            <person name="Li J."/>
            <person name="Zhao F."/>
            <person name="Cao W."/>
        </authorList>
    </citation>
    <scope>NUCLEOTIDE SEQUENCE</scope>
    <source>
        <strain evidence="2">Rmic-2018</strain>
        <tissue evidence="2">Larvae</tissue>
    </source>
</reference>
<sequence length="194" mass="21854">MEHAYMPLLLVHGLLFTGIELAVCSCRLPKEARIHGAHAHWRSHTANSCGFRETGRGTFAFVQVLVWPVCFVLPSSYSTDGLSPLFILLLLLFLFRWTRHLKLPVYALTYDFVARNAAARYQEPPLRRCLCVRRGTPSRTYIASVSCRRLLLLAFQERSQPVARALRASLAGAHSCYRPARTTSTECCICVIAD</sequence>
<dbReference type="EMBL" id="JABSTU010000011">
    <property type="protein sequence ID" value="KAH8009247.1"/>
    <property type="molecule type" value="Genomic_DNA"/>
</dbReference>
<proteinExistence type="predicted"/>
<feature type="chain" id="PRO_5039925040" description="Secreted protein" evidence="1">
    <location>
        <begin position="25"/>
        <end position="194"/>
    </location>
</feature>
<evidence type="ECO:0000256" key="1">
    <source>
        <dbReference type="SAM" id="SignalP"/>
    </source>
</evidence>